<evidence type="ECO:0000313" key="2">
    <source>
        <dbReference type="Proteomes" id="UP000631421"/>
    </source>
</evidence>
<proteinExistence type="predicted"/>
<dbReference type="EMBL" id="JACJPY010000047">
    <property type="protein sequence ID" value="MBD2151249.1"/>
    <property type="molecule type" value="Genomic_DNA"/>
</dbReference>
<comment type="caution">
    <text evidence="1">The sequence shown here is derived from an EMBL/GenBank/DDBJ whole genome shotgun (WGS) entry which is preliminary data.</text>
</comment>
<keyword evidence="2" id="KW-1185">Reference proteome</keyword>
<protein>
    <recommendedName>
        <fullName evidence="3">DUF2281 domain-containing protein</fullName>
    </recommendedName>
</protein>
<reference evidence="1" key="1">
    <citation type="journal article" date="2015" name="ISME J.">
        <title>Draft Genome Sequence of Streptomyces incarnatus NRRL8089, which Produces the Nucleoside Antibiotic Sinefungin.</title>
        <authorList>
            <person name="Oshima K."/>
            <person name="Hattori M."/>
            <person name="Shimizu H."/>
            <person name="Fukuda K."/>
            <person name="Nemoto M."/>
            <person name="Inagaki K."/>
            <person name="Tamura T."/>
        </authorList>
    </citation>
    <scope>NUCLEOTIDE SEQUENCE</scope>
    <source>
        <strain evidence="1">FACHB-1277</strain>
    </source>
</reference>
<gene>
    <name evidence="1" type="ORF">H6F44_14120</name>
</gene>
<sequence length="95" mass="11179">MNIILQQIQYHAAALPLSSQAELLNYVLYLEERARQKILTNSNQLKSESLAQWLLEMPDVDLDEDFRQMSMAQAMRGMEDEPCLYSLDDLEERWQ</sequence>
<organism evidence="1 2">
    <name type="scientific">Pseudanabaena cinerea FACHB-1277</name>
    <dbReference type="NCBI Taxonomy" id="2949581"/>
    <lineage>
        <taxon>Bacteria</taxon>
        <taxon>Bacillati</taxon>
        <taxon>Cyanobacteriota</taxon>
        <taxon>Cyanophyceae</taxon>
        <taxon>Pseudanabaenales</taxon>
        <taxon>Pseudanabaenaceae</taxon>
        <taxon>Pseudanabaena</taxon>
        <taxon>Pseudanabaena cinerea</taxon>
    </lineage>
</organism>
<dbReference type="AlphaFoldDB" id="A0A926Z8P1"/>
<evidence type="ECO:0000313" key="1">
    <source>
        <dbReference type="EMBL" id="MBD2151249.1"/>
    </source>
</evidence>
<dbReference type="RefSeq" id="WP_190351669.1">
    <property type="nucleotide sequence ID" value="NZ_JACJPY010000047.1"/>
</dbReference>
<accession>A0A926Z8P1</accession>
<reference evidence="1" key="2">
    <citation type="submission" date="2020-08" db="EMBL/GenBank/DDBJ databases">
        <authorList>
            <person name="Chen M."/>
            <person name="Teng W."/>
            <person name="Zhao L."/>
            <person name="Hu C."/>
            <person name="Zhou Y."/>
            <person name="Han B."/>
            <person name="Song L."/>
            <person name="Shu W."/>
        </authorList>
    </citation>
    <scope>NUCLEOTIDE SEQUENCE</scope>
    <source>
        <strain evidence="1">FACHB-1277</strain>
    </source>
</reference>
<name>A0A926Z8P1_9CYAN</name>
<dbReference type="Proteomes" id="UP000631421">
    <property type="component" value="Unassembled WGS sequence"/>
</dbReference>
<evidence type="ECO:0008006" key="3">
    <source>
        <dbReference type="Google" id="ProtNLM"/>
    </source>
</evidence>